<accession>A0A0R3U3P2</accession>
<evidence type="ECO:0000313" key="2">
    <source>
        <dbReference type="EMBL" id="VDD75203.1"/>
    </source>
</evidence>
<organism evidence="4">
    <name type="scientific">Mesocestoides corti</name>
    <name type="common">Flatworm</name>
    <dbReference type="NCBI Taxonomy" id="53468"/>
    <lineage>
        <taxon>Eukaryota</taxon>
        <taxon>Metazoa</taxon>
        <taxon>Spiralia</taxon>
        <taxon>Lophotrochozoa</taxon>
        <taxon>Platyhelminthes</taxon>
        <taxon>Cestoda</taxon>
        <taxon>Eucestoda</taxon>
        <taxon>Cyclophyllidea</taxon>
        <taxon>Mesocestoididae</taxon>
        <taxon>Mesocestoides</taxon>
    </lineage>
</organism>
<feature type="region of interest" description="Disordered" evidence="1">
    <location>
        <begin position="1"/>
        <end position="20"/>
    </location>
</feature>
<dbReference type="Proteomes" id="UP000267029">
    <property type="component" value="Unassembled WGS sequence"/>
</dbReference>
<dbReference type="AlphaFoldDB" id="A0A0R3U3P2"/>
<evidence type="ECO:0000256" key="1">
    <source>
        <dbReference type="SAM" id="MobiDB-lite"/>
    </source>
</evidence>
<reference evidence="4" key="1">
    <citation type="submission" date="2017-02" db="UniProtKB">
        <authorList>
            <consortium name="WormBaseParasite"/>
        </authorList>
    </citation>
    <scope>IDENTIFICATION</scope>
</reference>
<sequence>MLRCAVPHSPRLNSGLRSQTERARAHDSQLLVVAVPLVSVGCVTESVTIPMLSSLSPPFPPAGRQLRGVALLNRNDLFAVSSPKHA</sequence>
<protein>
    <submittedName>
        <fullName evidence="2 4">Uncharacterized protein</fullName>
    </submittedName>
</protein>
<reference evidence="2 3" key="2">
    <citation type="submission" date="2018-10" db="EMBL/GenBank/DDBJ databases">
        <authorList>
            <consortium name="Pathogen Informatics"/>
        </authorList>
    </citation>
    <scope>NUCLEOTIDE SEQUENCE [LARGE SCALE GENOMIC DNA]</scope>
</reference>
<dbReference type="WBParaSite" id="MCOS_0000120501-mRNA-1">
    <property type="protein sequence ID" value="MCOS_0000120501-mRNA-1"/>
    <property type="gene ID" value="MCOS_0000120501"/>
</dbReference>
<name>A0A0R3U3P2_MESCO</name>
<evidence type="ECO:0000313" key="3">
    <source>
        <dbReference type="Proteomes" id="UP000267029"/>
    </source>
</evidence>
<evidence type="ECO:0000313" key="4">
    <source>
        <dbReference type="WBParaSite" id="MCOS_0000120501-mRNA-1"/>
    </source>
</evidence>
<gene>
    <name evidence="2" type="ORF">MCOS_LOCUS1206</name>
</gene>
<dbReference type="EMBL" id="UXSR01000137">
    <property type="protein sequence ID" value="VDD75203.1"/>
    <property type="molecule type" value="Genomic_DNA"/>
</dbReference>
<proteinExistence type="predicted"/>
<keyword evidence="3" id="KW-1185">Reference proteome</keyword>